<evidence type="ECO:0000313" key="1">
    <source>
        <dbReference type="EMBL" id="TJZ94453.1"/>
    </source>
</evidence>
<dbReference type="EMBL" id="SUMC01000222">
    <property type="protein sequence ID" value="TJZ94453.1"/>
    <property type="molecule type" value="Genomic_DNA"/>
</dbReference>
<accession>A0A4U0RG07</accession>
<dbReference type="RefSeq" id="WP_136731462.1">
    <property type="nucleotide sequence ID" value="NZ_SUMC01000222.1"/>
</dbReference>
<dbReference type="OrthoDB" id="4248042at2"/>
<proteinExistence type="predicted"/>
<dbReference type="Proteomes" id="UP000305778">
    <property type="component" value="Unassembled WGS sequence"/>
</dbReference>
<sequence length="134" mass="14782">MTITNTDVLKVLPKLRLTQTAYDLLFTMSDLQETGGIVKASQRELGARIGASRNALQRAMGLLVDRGLVMEPQKYRTYELHPFITDYPDEAALQTAFADALARIAAGELLDIAPPEYDVQPPKKPVTPALQRVS</sequence>
<name>A0A4U0RG07_9ACTN</name>
<dbReference type="AlphaFoldDB" id="A0A4U0RG07"/>
<dbReference type="InterPro" id="IPR036390">
    <property type="entry name" value="WH_DNA-bd_sf"/>
</dbReference>
<protein>
    <submittedName>
        <fullName evidence="1">Uncharacterized protein</fullName>
    </submittedName>
</protein>
<organism evidence="1 2">
    <name type="scientific">Actinacidiphila oryziradicis</name>
    <dbReference type="NCBI Taxonomy" id="2571141"/>
    <lineage>
        <taxon>Bacteria</taxon>
        <taxon>Bacillati</taxon>
        <taxon>Actinomycetota</taxon>
        <taxon>Actinomycetes</taxon>
        <taxon>Kitasatosporales</taxon>
        <taxon>Streptomycetaceae</taxon>
        <taxon>Actinacidiphila</taxon>
    </lineage>
</organism>
<dbReference type="SUPFAM" id="SSF46785">
    <property type="entry name" value="Winged helix' DNA-binding domain"/>
    <property type="match status" value="1"/>
</dbReference>
<gene>
    <name evidence="1" type="ORF">FCI23_53690</name>
</gene>
<reference evidence="1 2" key="1">
    <citation type="submission" date="2019-04" db="EMBL/GenBank/DDBJ databases">
        <title>Streptomyces oryziradicis sp. nov., a novel actinomycete isolated from rhizosphere soil of rice (Oryza sativa L.).</title>
        <authorList>
            <person name="Li C."/>
        </authorList>
    </citation>
    <scope>NUCLEOTIDE SEQUENCE [LARGE SCALE GENOMIC DNA]</scope>
    <source>
        <strain evidence="1 2">NEAU-C40</strain>
    </source>
</reference>
<evidence type="ECO:0000313" key="2">
    <source>
        <dbReference type="Proteomes" id="UP000305778"/>
    </source>
</evidence>
<keyword evidence="2" id="KW-1185">Reference proteome</keyword>
<comment type="caution">
    <text evidence="1">The sequence shown here is derived from an EMBL/GenBank/DDBJ whole genome shotgun (WGS) entry which is preliminary data.</text>
</comment>